<evidence type="ECO:0000313" key="6">
    <source>
        <dbReference type="Proteomes" id="UP000249720"/>
    </source>
</evidence>
<name>A0A2W7SL26_9BACT</name>
<comment type="caution">
    <text evidence="5">The sequence shown here is derived from an EMBL/GenBank/DDBJ whole genome shotgun (WGS) entry which is preliminary data.</text>
</comment>
<reference evidence="5 6" key="1">
    <citation type="submission" date="2018-06" db="EMBL/GenBank/DDBJ databases">
        <title>Genomic Encyclopedia of Archaeal and Bacterial Type Strains, Phase II (KMG-II): from individual species to whole genera.</title>
        <authorList>
            <person name="Goeker M."/>
        </authorList>
    </citation>
    <scope>NUCLEOTIDE SEQUENCE [LARGE SCALE GENOMIC DNA]</scope>
    <source>
        <strain evidence="5 6">DSM 23241</strain>
    </source>
</reference>
<evidence type="ECO:0000256" key="1">
    <source>
        <dbReference type="ARBA" id="ARBA00022729"/>
    </source>
</evidence>
<proteinExistence type="predicted"/>
<gene>
    <name evidence="5" type="ORF">LX80_01296</name>
</gene>
<dbReference type="Pfam" id="PF13525">
    <property type="entry name" value="YfiO"/>
    <property type="match status" value="1"/>
</dbReference>
<organism evidence="5 6">
    <name type="scientific">Hydrotalea sandarakina</name>
    <dbReference type="NCBI Taxonomy" id="1004304"/>
    <lineage>
        <taxon>Bacteria</taxon>
        <taxon>Pseudomonadati</taxon>
        <taxon>Bacteroidota</taxon>
        <taxon>Chitinophagia</taxon>
        <taxon>Chitinophagales</taxon>
        <taxon>Chitinophagaceae</taxon>
        <taxon>Hydrotalea</taxon>
    </lineage>
</organism>
<keyword evidence="2" id="KW-0472">Membrane</keyword>
<accession>A0A2W7SL26</accession>
<dbReference type="SUPFAM" id="SSF48452">
    <property type="entry name" value="TPR-like"/>
    <property type="match status" value="1"/>
</dbReference>
<dbReference type="InterPro" id="IPR017689">
    <property type="entry name" value="BamD"/>
</dbReference>
<evidence type="ECO:0000313" key="5">
    <source>
        <dbReference type="EMBL" id="PZX63645.1"/>
    </source>
</evidence>
<evidence type="ECO:0000256" key="2">
    <source>
        <dbReference type="ARBA" id="ARBA00023136"/>
    </source>
</evidence>
<evidence type="ECO:0000256" key="3">
    <source>
        <dbReference type="ARBA" id="ARBA00023237"/>
    </source>
</evidence>
<dbReference type="Proteomes" id="UP000249720">
    <property type="component" value="Unassembled WGS sequence"/>
</dbReference>
<dbReference type="NCBIfam" id="TIGR03302">
    <property type="entry name" value="OM_YfiO"/>
    <property type="match status" value="1"/>
</dbReference>
<keyword evidence="1" id="KW-0732">Signal</keyword>
<dbReference type="AlphaFoldDB" id="A0A2W7SL26"/>
<feature type="domain" description="Outer membrane lipoprotein BamD-like" evidence="4">
    <location>
        <begin position="44"/>
        <end position="207"/>
    </location>
</feature>
<dbReference type="RefSeq" id="WP_111294431.1">
    <property type="nucleotide sequence ID" value="NZ_QKZV01000003.1"/>
</dbReference>
<evidence type="ECO:0000259" key="4">
    <source>
        <dbReference type="Pfam" id="PF13525"/>
    </source>
</evidence>
<dbReference type="OrthoDB" id="9770761at2"/>
<sequence>MKKLVLFSLVIIVGFTACSRKGVRLQRSHRFSQILKSKDIDYKFKMAEQFYVNKKYNFAQQLFEDLFPYVKGTDRYEDMYYKLAYCYYYQKDYLNAENYFKTFTETFPSSVKSEECEYMRAYTFYKQSPKPELDQTNTNKAIGLMQAFINMHPGSPKVNEANHIIDLCREKLETKDYLNAQLYYNLGYYKAAAITFSGVLDNYPDSKNGDLYKYQAVLSYFKYAEMSYPDKQLERYEKVKADCSEFMDRFQGSKYTNEIQKIKTETNNLIKNIQNEQAKKTAQR</sequence>
<dbReference type="Gene3D" id="1.25.40.10">
    <property type="entry name" value="Tetratricopeptide repeat domain"/>
    <property type="match status" value="1"/>
</dbReference>
<keyword evidence="3" id="KW-0998">Cell outer membrane</keyword>
<protein>
    <submittedName>
        <fullName evidence="5">Beta-barrel assembly machine subunit BamD</fullName>
    </submittedName>
</protein>
<dbReference type="EMBL" id="QKZV01000003">
    <property type="protein sequence ID" value="PZX63645.1"/>
    <property type="molecule type" value="Genomic_DNA"/>
</dbReference>
<keyword evidence="6" id="KW-1185">Reference proteome</keyword>
<dbReference type="InterPro" id="IPR011990">
    <property type="entry name" value="TPR-like_helical_dom_sf"/>
</dbReference>
<dbReference type="InterPro" id="IPR039565">
    <property type="entry name" value="BamD-like"/>
</dbReference>
<dbReference type="PROSITE" id="PS51257">
    <property type="entry name" value="PROKAR_LIPOPROTEIN"/>
    <property type="match status" value="1"/>
</dbReference>